<dbReference type="PROSITE" id="PS51163">
    <property type="entry name" value="YRDC"/>
    <property type="match status" value="1"/>
</dbReference>
<dbReference type="GO" id="GO:0000049">
    <property type="term" value="F:tRNA binding"/>
    <property type="evidence" value="ECO:0007669"/>
    <property type="project" value="TreeGrafter"/>
</dbReference>
<organism evidence="13 14">
    <name type="scientific">Alistipes putredinis</name>
    <dbReference type="NCBI Taxonomy" id="28117"/>
    <lineage>
        <taxon>Bacteria</taxon>
        <taxon>Pseudomonadati</taxon>
        <taxon>Bacteroidota</taxon>
        <taxon>Bacteroidia</taxon>
        <taxon>Bacteroidales</taxon>
        <taxon>Rikenellaceae</taxon>
        <taxon>Alistipes</taxon>
    </lineage>
</organism>
<dbReference type="SUPFAM" id="SSF55821">
    <property type="entry name" value="YrdC/RibB"/>
    <property type="match status" value="1"/>
</dbReference>
<dbReference type="STRING" id="28117.BHV66_06620"/>
<evidence type="ECO:0000256" key="5">
    <source>
        <dbReference type="ARBA" id="ARBA00022679"/>
    </source>
</evidence>
<dbReference type="InterPro" id="IPR006070">
    <property type="entry name" value="Sua5-like_dom"/>
</dbReference>
<dbReference type="GO" id="GO:0006450">
    <property type="term" value="P:regulation of translational fidelity"/>
    <property type="evidence" value="ECO:0007669"/>
    <property type="project" value="TreeGrafter"/>
</dbReference>
<evidence type="ECO:0000313" key="13">
    <source>
        <dbReference type="EMBL" id="OKY94113.1"/>
    </source>
</evidence>
<dbReference type="InterPro" id="IPR017945">
    <property type="entry name" value="DHBP_synth_RibB-like_a/b_dom"/>
</dbReference>
<evidence type="ECO:0000256" key="1">
    <source>
        <dbReference type="ARBA" id="ARBA00004496"/>
    </source>
</evidence>
<evidence type="ECO:0000256" key="11">
    <source>
        <dbReference type="ARBA" id="ARBA00048366"/>
    </source>
</evidence>
<evidence type="ECO:0000256" key="8">
    <source>
        <dbReference type="ARBA" id="ARBA00022741"/>
    </source>
</evidence>
<evidence type="ECO:0000256" key="10">
    <source>
        <dbReference type="ARBA" id="ARBA00029774"/>
    </source>
</evidence>
<dbReference type="GO" id="GO:0005737">
    <property type="term" value="C:cytoplasm"/>
    <property type="evidence" value="ECO:0007669"/>
    <property type="project" value="UniProtKB-SubCell"/>
</dbReference>
<dbReference type="PANTHER" id="PTHR17490:SF16">
    <property type="entry name" value="THREONYLCARBAMOYL-AMP SYNTHASE"/>
    <property type="match status" value="1"/>
</dbReference>
<keyword evidence="5" id="KW-0808">Transferase</keyword>
<dbReference type="EMBL" id="MNQH01000030">
    <property type="protein sequence ID" value="OKY94113.1"/>
    <property type="molecule type" value="Genomic_DNA"/>
</dbReference>
<dbReference type="GO" id="GO:0005524">
    <property type="term" value="F:ATP binding"/>
    <property type="evidence" value="ECO:0007669"/>
    <property type="project" value="UniProtKB-KW"/>
</dbReference>
<dbReference type="GO" id="GO:0061710">
    <property type="term" value="F:L-threonylcarbamoyladenylate synthase"/>
    <property type="evidence" value="ECO:0007669"/>
    <property type="project" value="UniProtKB-EC"/>
</dbReference>
<comment type="caution">
    <text evidence="13">The sequence shown here is derived from an EMBL/GenBank/DDBJ whole genome shotgun (WGS) entry which is preliminary data.</text>
</comment>
<dbReference type="NCBIfam" id="TIGR00057">
    <property type="entry name" value="L-threonylcarbamoyladenylate synthase"/>
    <property type="match status" value="1"/>
</dbReference>
<evidence type="ECO:0000256" key="4">
    <source>
        <dbReference type="ARBA" id="ARBA00022490"/>
    </source>
</evidence>
<dbReference type="Pfam" id="PF01300">
    <property type="entry name" value="Sua5_yciO_yrdC"/>
    <property type="match status" value="1"/>
</dbReference>
<sequence>MATETMEQAVTEAVRILREGGVILYPTDTVWGIGCDATNAEAVERIYHLKRSENKKSMLVLCATPDMVVRYVHKAPGIAFEVQELATKPLTLILPGASGVAANLIPEEGTLGVRIPDHAFCQAMLRKLGRPIVSTSANISGEDTPRNLAEISREIIDGVDYVVNPKFEGKPTGKASSILLFNEAGEFRIIRE</sequence>
<evidence type="ECO:0000313" key="14">
    <source>
        <dbReference type="Proteomes" id="UP000187417"/>
    </source>
</evidence>
<dbReference type="EC" id="2.7.7.87" evidence="3"/>
<reference evidence="13 14" key="1">
    <citation type="journal article" date="2016" name="Nat. Biotechnol.">
        <title>Measurement of bacterial replication rates in microbial communities.</title>
        <authorList>
            <person name="Brown C.T."/>
            <person name="Olm M.R."/>
            <person name="Thomas B.C."/>
            <person name="Banfield J.F."/>
        </authorList>
    </citation>
    <scope>NUCLEOTIDE SEQUENCE [LARGE SCALE GENOMIC DNA]</scope>
    <source>
        <strain evidence="13">CAG:67_53_122</strain>
    </source>
</reference>
<dbReference type="PANTHER" id="PTHR17490">
    <property type="entry name" value="SUA5"/>
    <property type="match status" value="1"/>
</dbReference>
<keyword evidence="7" id="KW-0548">Nucleotidyltransferase</keyword>
<evidence type="ECO:0000256" key="3">
    <source>
        <dbReference type="ARBA" id="ARBA00012584"/>
    </source>
</evidence>
<dbReference type="Proteomes" id="UP000187417">
    <property type="component" value="Unassembled WGS sequence"/>
</dbReference>
<keyword evidence="9" id="KW-0067">ATP-binding</keyword>
<feature type="domain" description="YrdC-like" evidence="12">
    <location>
        <begin position="7"/>
        <end position="192"/>
    </location>
</feature>
<evidence type="ECO:0000256" key="7">
    <source>
        <dbReference type="ARBA" id="ARBA00022695"/>
    </source>
</evidence>
<dbReference type="InterPro" id="IPR050156">
    <property type="entry name" value="TC-AMP_synthase_SUA5"/>
</dbReference>
<accession>A0A1Q6F5C2</accession>
<evidence type="ECO:0000256" key="6">
    <source>
        <dbReference type="ARBA" id="ARBA00022694"/>
    </source>
</evidence>
<keyword evidence="6" id="KW-0819">tRNA processing</keyword>
<dbReference type="RefSeq" id="WP_227088766.1">
    <property type="nucleotide sequence ID" value="NZ_CAJJWD010000014.1"/>
</dbReference>
<proteinExistence type="inferred from homology"/>
<dbReference type="GO" id="GO:0003725">
    <property type="term" value="F:double-stranded RNA binding"/>
    <property type="evidence" value="ECO:0007669"/>
    <property type="project" value="InterPro"/>
</dbReference>
<comment type="subcellular location">
    <subcellularLocation>
        <location evidence="1">Cytoplasm</location>
    </subcellularLocation>
</comment>
<evidence type="ECO:0000259" key="12">
    <source>
        <dbReference type="PROSITE" id="PS51163"/>
    </source>
</evidence>
<gene>
    <name evidence="13" type="ORF">BHV66_06620</name>
</gene>
<dbReference type="GO" id="GO:0008033">
    <property type="term" value="P:tRNA processing"/>
    <property type="evidence" value="ECO:0007669"/>
    <property type="project" value="UniProtKB-KW"/>
</dbReference>
<dbReference type="AlphaFoldDB" id="A0A1Q6F5C2"/>
<comment type="catalytic activity">
    <reaction evidence="11">
        <text>L-threonine + hydrogencarbonate + ATP = L-threonylcarbamoyladenylate + diphosphate + H2O</text>
        <dbReference type="Rhea" id="RHEA:36407"/>
        <dbReference type="ChEBI" id="CHEBI:15377"/>
        <dbReference type="ChEBI" id="CHEBI:17544"/>
        <dbReference type="ChEBI" id="CHEBI:30616"/>
        <dbReference type="ChEBI" id="CHEBI:33019"/>
        <dbReference type="ChEBI" id="CHEBI:57926"/>
        <dbReference type="ChEBI" id="CHEBI:73682"/>
        <dbReference type="EC" id="2.7.7.87"/>
    </reaction>
</comment>
<keyword evidence="8" id="KW-0547">Nucleotide-binding</keyword>
<comment type="similarity">
    <text evidence="2">Belongs to the SUA5 family.</text>
</comment>
<evidence type="ECO:0000256" key="2">
    <source>
        <dbReference type="ARBA" id="ARBA00007663"/>
    </source>
</evidence>
<protein>
    <recommendedName>
        <fullName evidence="10">L-threonylcarbamoyladenylate synthase</fullName>
        <ecNumber evidence="3">2.7.7.87</ecNumber>
    </recommendedName>
    <alternativeName>
        <fullName evidence="10">L-threonylcarbamoyladenylate synthase</fullName>
    </alternativeName>
</protein>
<name>A0A1Q6F5C2_9BACT</name>
<dbReference type="Gene3D" id="3.90.870.10">
    <property type="entry name" value="DHBP synthase"/>
    <property type="match status" value="1"/>
</dbReference>
<evidence type="ECO:0000256" key="9">
    <source>
        <dbReference type="ARBA" id="ARBA00022840"/>
    </source>
</evidence>
<keyword evidence="4" id="KW-0963">Cytoplasm</keyword>